<evidence type="ECO:0000256" key="1">
    <source>
        <dbReference type="ARBA" id="ARBA00004141"/>
    </source>
</evidence>
<evidence type="ECO:0000256" key="10">
    <source>
        <dbReference type="ARBA" id="ARBA00023136"/>
    </source>
</evidence>
<dbReference type="PANTHER" id="PTHR11537:SF254">
    <property type="entry name" value="POTASSIUM VOLTAGE-GATED CHANNEL PROTEIN SHAB"/>
    <property type="match status" value="1"/>
</dbReference>
<sequence>MEIARISNTKEGKGAAIKWKTNDSYNMVHMVAFSQPVLALRVLEQIIRSFFTIEFLVRLVCCPHKSKFLRHLSEKENQGPVSLTPVDMVLSPVETLFVMVSGQDWTIMVRSTAHQTPSNGHNIVDMVIICLMWLRWLMEFSISQHPEDYNYKEVMYLSARASIRELFLLTVVMGSAVLLFGTLMFLVEALHGSMGETATFDSVLRAMWWAVITMTTVGYGDYYPTTPAGYVVGTICALTGLLLVAMPIAIIASNFSDFYDNMTSRDQYMRRQALAKKVLCCTSGGCKTHGGVETSDSDGAGSGELVGKEGKSGPFTISSELDILSTDMWTQPDVKAKKTENAGLKSEQKKGNDKLQDNNNIDLILDDIDQEIDDSKPTVKETRATTSHSSLQQGKNRTSRRGANVNASKEMQSKHKVHPIA</sequence>
<feature type="region of interest" description="Disordered" evidence="12">
    <location>
        <begin position="334"/>
        <end position="421"/>
    </location>
</feature>
<evidence type="ECO:0000256" key="9">
    <source>
        <dbReference type="ARBA" id="ARBA00023065"/>
    </source>
</evidence>
<reference evidence="16" key="1">
    <citation type="submission" date="2025-08" db="UniProtKB">
        <authorList>
            <consortium name="RefSeq"/>
        </authorList>
    </citation>
    <scope>IDENTIFICATION</scope>
</reference>
<dbReference type="Gene3D" id="1.20.120.350">
    <property type="entry name" value="Voltage-gated potassium channels. Chain C"/>
    <property type="match status" value="1"/>
</dbReference>
<feature type="transmembrane region" description="Helical" evidence="13">
    <location>
        <begin position="166"/>
        <end position="186"/>
    </location>
</feature>
<keyword evidence="2" id="KW-0813">Transport</keyword>
<evidence type="ECO:0000259" key="14">
    <source>
        <dbReference type="Pfam" id="PF00520"/>
    </source>
</evidence>
<keyword evidence="9" id="KW-0406">Ion transport</keyword>
<feature type="transmembrane region" description="Helical" evidence="13">
    <location>
        <begin position="206"/>
        <end position="223"/>
    </location>
</feature>
<evidence type="ECO:0000256" key="2">
    <source>
        <dbReference type="ARBA" id="ARBA00022448"/>
    </source>
</evidence>
<dbReference type="RefSeq" id="XP_012936660.1">
    <property type="nucleotide sequence ID" value="XM_013081206.1"/>
</dbReference>
<keyword evidence="5" id="KW-0631">Potassium channel</keyword>
<keyword evidence="15" id="KW-1185">Reference proteome</keyword>
<evidence type="ECO:0000256" key="6">
    <source>
        <dbReference type="ARBA" id="ARBA00022882"/>
    </source>
</evidence>
<keyword evidence="10 13" id="KW-0472">Membrane</keyword>
<dbReference type="SUPFAM" id="SSF81324">
    <property type="entry name" value="Voltage-gated potassium channels"/>
    <property type="match status" value="1"/>
</dbReference>
<dbReference type="InterPro" id="IPR028325">
    <property type="entry name" value="VG_K_chnl"/>
</dbReference>
<accession>A0ABM0ZXQ9</accession>
<feature type="compositionally biased region" description="Basic and acidic residues" evidence="12">
    <location>
        <begin position="334"/>
        <end position="356"/>
    </location>
</feature>
<keyword evidence="11" id="KW-0407">Ion channel</keyword>
<gene>
    <name evidence="16" type="primary">LOC106011458</name>
</gene>
<feature type="transmembrane region" description="Helical" evidence="13">
    <location>
        <begin position="230"/>
        <end position="252"/>
    </location>
</feature>
<protein>
    <submittedName>
        <fullName evidence="16">Potassium voltage-gated channel subfamily A member 5</fullName>
    </submittedName>
</protein>
<evidence type="ECO:0000256" key="13">
    <source>
        <dbReference type="SAM" id="Phobius"/>
    </source>
</evidence>
<evidence type="ECO:0000313" key="16">
    <source>
        <dbReference type="RefSeq" id="XP_012936660.1"/>
    </source>
</evidence>
<proteinExistence type="predicted"/>
<keyword evidence="8 13" id="KW-1133">Transmembrane helix</keyword>
<dbReference type="Gene3D" id="1.10.287.70">
    <property type="match status" value="1"/>
</dbReference>
<evidence type="ECO:0000256" key="4">
    <source>
        <dbReference type="ARBA" id="ARBA00022692"/>
    </source>
</evidence>
<evidence type="ECO:0000256" key="7">
    <source>
        <dbReference type="ARBA" id="ARBA00022958"/>
    </source>
</evidence>
<evidence type="ECO:0000256" key="12">
    <source>
        <dbReference type="SAM" id="MobiDB-lite"/>
    </source>
</evidence>
<evidence type="ECO:0000256" key="8">
    <source>
        <dbReference type="ARBA" id="ARBA00022989"/>
    </source>
</evidence>
<dbReference type="InterPro" id="IPR027359">
    <property type="entry name" value="Volt_channel_dom_sf"/>
</dbReference>
<dbReference type="Pfam" id="PF00520">
    <property type="entry name" value="Ion_trans"/>
    <property type="match status" value="1"/>
</dbReference>
<keyword evidence="4 13" id="KW-0812">Transmembrane</keyword>
<organism evidence="15 16">
    <name type="scientific">Aplysia californica</name>
    <name type="common">California sea hare</name>
    <dbReference type="NCBI Taxonomy" id="6500"/>
    <lineage>
        <taxon>Eukaryota</taxon>
        <taxon>Metazoa</taxon>
        <taxon>Spiralia</taxon>
        <taxon>Lophotrochozoa</taxon>
        <taxon>Mollusca</taxon>
        <taxon>Gastropoda</taxon>
        <taxon>Heterobranchia</taxon>
        <taxon>Euthyneura</taxon>
        <taxon>Tectipleura</taxon>
        <taxon>Aplysiida</taxon>
        <taxon>Aplysioidea</taxon>
        <taxon>Aplysiidae</taxon>
        <taxon>Aplysia</taxon>
    </lineage>
</organism>
<feature type="compositionally biased region" description="Basic and acidic residues" evidence="12">
    <location>
        <begin position="373"/>
        <end position="383"/>
    </location>
</feature>
<feature type="compositionally biased region" description="Polar residues" evidence="12">
    <location>
        <begin position="384"/>
        <end position="396"/>
    </location>
</feature>
<evidence type="ECO:0000256" key="11">
    <source>
        <dbReference type="ARBA" id="ARBA00023303"/>
    </source>
</evidence>
<evidence type="ECO:0000313" key="15">
    <source>
        <dbReference type="Proteomes" id="UP000694888"/>
    </source>
</evidence>
<evidence type="ECO:0000256" key="3">
    <source>
        <dbReference type="ARBA" id="ARBA00022538"/>
    </source>
</evidence>
<dbReference type="Proteomes" id="UP000694888">
    <property type="component" value="Unplaced"/>
</dbReference>
<dbReference type="PRINTS" id="PR00169">
    <property type="entry name" value="KCHANNEL"/>
</dbReference>
<feature type="domain" description="Ion transport" evidence="14">
    <location>
        <begin position="38"/>
        <end position="260"/>
    </location>
</feature>
<comment type="subcellular location">
    <subcellularLocation>
        <location evidence="1">Membrane</location>
        <topology evidence="1">Multi-pass membrane protein</topology>
    </subcellularLocation>
</comment>
<keyword evidence="3" id="KW-0633">Potassium transport</keyword>
<name>A0ABM0ZXQ9_APLCA</name>
<feature type="region of interest" description="Disordered" evidence="12">
    <location>
        <begin position="292"/>
        <end position="313"/>
    </location>
</feature>
<dbReference type="GeneID" id="106011458"/>
<keyword evidence="7" id="KW-0630">Potassium</keyword>
<dbReference type="PANTHER" id="PTHR11537">
    <property type="entry name" value="VOLTAGE-GATED POTASSIUM CHANNEL"/>
    <property type="match status" value="1"/>
</dbReference>
<keyword evidence="6" id="KW-0851">Voltage-gated channel</keyword>
<evidence type="ECO:0000256" key="5">
    <source>
        <dbReference type="ARBA" id="ARBA00022826"/>
    </source>
</evidence>
<dbReference type="InterPro" id="IPR005821">
    <property type="entry name" value="Ion_trans_dom"/>
</dbReference>